<evidence type="ECO:0000313" key="2">
    <source>
        <dbReference type="EMBL" id="MBJ7609241.1"/>
    </source>
</evidence>
<protein>
    <submittedName>
        <fullName evidence="2">GNAT family N-acetyltransferase</fullName>
    </submittedName>
</protein>
<dbReference type="InterPro" id="IPR016181">
    <property type="entry name" value="Acyl_CoA_acyltransferase"/>
</dbReference>
<dbReference type="Gene3D" id="3.40.630.30">
    <property type="match status" value="1"/>
</dbReference>
<sequence>MPGVVVRPITGADELDLFCRLPYVLNHQLAADLEGGRRQPSWMWVCMRGEHLLARAAWWARDGDDSPACLDIFDVDDRAEGMDRIRVGADFLRAAMGAVMPEGPKPLYIRFTTPDWRADVVERRAVDDRMAALKVVGAQFLVERLRLEWRPGTPIMATSGRLTFRPVSDRDELVGLMAKVLEGTLDAHSRADLARMSAAETAAAQYDEELKGYSSPRSWWAVALADDGQRVGFVIPARNPYGPIIAYVGVLPAHRGHGYIDDLLAEGTRILAADGTPRIRASTDVGNGPMRQAFQRAGYVEYEREVDMTWR</sequence>
<dbReference type="PROSITE" id="PS51186">
    <property type="entry name" value="GNAT"/>
    <property type="match status" value="1"/>
</dbReference>
<dbReference type="GO" id="GO:0016747">
    <property type="term" value="F:acyltransferase activity, transferring groups other than amino-acyl groups"/>
    <property type="evidence" value="ECO:0007669"/>
    <property type="project" value="InterPro"/>
</dbReference>
<dbReference type="EMBL" id="JAEKNN010000032">
    <property type="protein sequence ID" value="MBJ7609241.1"/>
    <property type="molecule type" value="Genomic_DNA"/>
</dbReference>
<dbReference type="Pfam" id="PF13302">
    <property type="entry name" value="Acetyltransf_3"/>
    <property type="match status" value="1"/>
</dbReference>
<organism evidence="2 3">
    <name type="scientific">Candidatus Amunia macphersoniae</name>
    <dbReference type="NCBI Taxonomy" id="3127014"/>
    <lineage>
        <taxon>Bacteria</taxon>
        <taxon>Bacillati</taxon>
        <taxon>Candidatus Dormiibacterota</taxon>
        <taxon>Candidatus Dormibacteria</taxon>
        <taxon>Candidatus Aeolococcales</taxon>
        <taxon>Candidatus Aeolococcaceae</taxon>
        <taxon>Candidatus Amunia</taxon>
    </lineage>
</organism>
<name>A0A934KI67_9BACT</name>
<feature type="domain" description="N-acetyltransferase" evidence="1">
    <location>
        <begin position="183"/>
        <end position="311"/>
    </location>
</feature>
<gene>
    <name evidence="2" type="ORF">JF887_07385</name>
</gene>
<dbReference type="Proteomes" id="UP000614410">
    <property type="component" value="Unassembled WGS sequence"/>
</dbReference>
<evidence type="ECO:0000259" key="1">
    <source>
        <dbReference type="PROSITE" id="PS51186"/>
    </source>
</evidence>
<dbReference type="AlphaFoldDB" id="A0A934KI67"/>
<accession>A0A934KI67</accession>
<proteinExistence type="predicted"/>
<evidence type="ECO:0000313" key="3">
    <source>
        <dbReference type="Proteomes" id="UP000614410"/>
    </source>
</evidence>
<reference evidence="2 3" key="1">
    <citation type="submission" date="2020-10" db="EMBL/GenBank/DDBJ databases">
        <title>Ca. Dormibacterota MAGs.</title>
        <authorList>
            <person name="Montgomery K."/>
        </authorList>
    </citation>
    <scope>NUCLEOTIDE SEQUENCE [LARGE SCALE GENOMIC DNA]</scope>
    <source>
        <strain evidence="2">Mitchell_Peninsula_5</strain>
    </source>
</reference>
<dbReference type="SUPFAM" id="SSF55729">
    <property type="entry name" value="Acyl-CoA N-acyltransferases (Nat)"/>
    <property type="match status" value="1"/>
</dbReference>
<dbReference type="InterPro" id="IPR000182">
    <property type="entry name" value="GNAT_dom"/>
</dbReference>
<dbReference type="CDD" id="cd04301">
    <property type="entry name" value="NAT_SF"/>
    <property type="match status" value="1"/>
</dbReference>
<comment type="caution">
    <text evidence="2">The sequence shown here is derived from an EMBL/GenBank/DDBJ whole genome shotgun (WGS) entry which is preliminary data.</text>
</comment>